<evidence type="ECO:0000256" key="1">
    <source>
        <dbReference type="SAM" id="MobiDB-lite"/>
    </source>
</evidence>
<keyword evidence="2" id="KW-1185">Reference proteome</keyword>
<evidence type="ECO:0000313" key="2">
    <source>
        <dbReference type="Proteomes" id="UP000694865"/>
    </source>
</evidence>
<dbReference type="Proteomes" id="UP000694865">
    <property type="component" value="Unplaced"/>
</dbReference>
<reference evidence="3" key="1">
    <citation type="submission" date="2025-08" db="UniProtKB">
        <authorList>
            <consortium name="RefSeq"/>
        </authorList>
    </citation>
    <scope>IDENTIFICATION</scope>
    <source>
        <tissue evidence="3">Testes</tissue>
    </source>
</reference>
<proteinExistence type="predicted"/>
<evidence type="ECO:0000313" key="3">
    <source>
        <dbReference type="RefSeq" id="XP_006815885.1"/>
    </source>
</evidence>
<accession>A0ABM0M794</accession>
<feature type="region of interest" description="Disordered" evidence="1">
    <location>
        <begin position="128"/>
        <end position="166"/>
    </location>
</feature>
<dbReference type="RefSeq" id="XP_006815885.1">
    <property type="nucleotide sequence ID" value="XM_006815822.1"/>
</dbReference>
<sequence length="166" mass="18814">MQNGDSLQRSGQILHDLSNGAQYKVLNQDFDSQPLWQPPQKCGCDYKSLEDSNDDSQSDCDKCCKDQIENTPCYNSEYSPCQYAEEELNTPHKYEDRGMIRSKTSPALASLLRKSFVDGNPCNTVFHPKTGLPINSSPAPPRRINRNSYDFDQSMTNLNNMDYDQG</sequence>
<gene>
    <name evidence="3" type="primary">LOC102808051</name>
</gene>
<feature type="compositionally biased region" description="Polar residues" evidence="1">
    <location>
        <begin position="146"/>
        <end position="166"/>
    </location>
</feature>
<organism evidence="2 3">
    <name type="scientific">Saccoglossus kowalevskii</name>
    <name type="common">Acorn worm</name>
    <dbReference type="NCBI Taxonomy" id="10224"/>
    <lineage>
        <taxon>Eukaryota</taxon>
        <taxon>Metazoa</taxon>
        <taxon>Hemichordata</taxon>
        <taxon>Enteropneusta</taxon>
        <taxon>Harrimaniidae</taxon>
        <taxon>Saccoglossus</taxon>
    </lineage>
</organism>
<protein>
    <submittedName>
        <fullName evidence="3">Protein FAM214A-like</fullName>
    </submittedName>
</protein>
<name>A0ABM0M794_SACKO</name>
<dbReference type="GeneID" id="102808051"/>